<keyword evidence="1" id="KW-1133">Transmembrane helix</keyword>
<proteinExistence type="predicted"/>
<dbReference type="Proteomes" id="UP000197528">
    <property type="component" value="Unassembled WGS sequence"/>
</dbReference>
<keyword evidence="1" id="KW-0472">Membrane</keyword>
<gene>
    <name evidence="2" type="ORF">CBI31_08495</name>
</gene>
<dbReference type="AlphaFoldDB" id="A0A254Q118"/>
<organism evidence="2 3">
    <name type="scientific">Polynucleobacter campilacus</name>
    <dbReference type="NCBI Taxonomy" id="1743163"/>
    <lineage>
        <taxon>Bacteria</taxon>
        <taxon>Pseudomonadati</taxon>
        <taxon>Pseudomonadota</taxon>
        <taxon>Betaproteobacteria</taxon>
        <taxon>Burkholderiales</taxon>
        <taxon>Burkholderiaceae</taxon>
        <taxon>Polynucleobacter</taxon>
    </lineage>
</organism>
<comment type="caution">
    <text evidence="2">The sequence shown here is derived from an EMBL/GenBank/DDBJ whole genome shotgun (WGS) entry which is preliminary data.</text>
</comment>
<name>A0A254Q118_9BURK</name>
<reference evidence="2 3" key="1">
    <citation type="submission" date="2017-05" db="EMBL/GenBank/DDBJ databases">
        <title>Genome of Polynucleobacter sp. MWH-Feld-100.</title>
        <authorList>
            <person name="Hahn M.W."/>
        </authorList>
    </citation>
    <scope>NUCLEOTIDE SEQUENCE [LARGE SCALE GENOMIC DNA]</scope>
    <source>
        <strain evidence="2 3">MWH-Feld-100</strain>
    </source>
</reference>
<dbReference type="EMBL" id="NGUP01000004">
    <property type="protein sequence ID" value="OWS69102.1"/>
    <property type="molecule type" value="Genomic_DNA"/>
</dbReference>
<evidence type="ECO:0000256" key="1">
    <source>
        <dbReference type="SAM" id="Phobius"/>
    </source>
</evidence>
<protein>
    <submittedName>
        <fullName evidence="2">Uncharacterized protein</fullName>
    </submittedName>
</protein>
<accession>A0A254Q118</accession>
<keyword evidence="1" id="KW-0812">Transmembrane</keyword>
<sequence>MRRSHSIEELDTSKYFILYFMINVVLIFDLVQAIPWKMVSSQSGYDLKEEKGPDLVQING</sequence>
<evidence type="ECO:0000313" key="2">
    <source>
        <dbReference type="EMBL" id="OWS69102.1"/>
    </source>
</evidence>
<feature type="transmembrane region" description="Helical" evidence="1">
    <location>
        <begin position="15"/>
        <end position="34"/>
    </location>
</feature>
<evidence type="ECO:0000313" key="3">
    <source>
        <dbReference type="Proteomes" id="UP000197528"/>
    </source>
</evidence>
<keyword evidence="3" id="KW-1185">Reference proteome</keyword>